<feature type="domain" description="HTH tetR-type" evidence="4">
    <location>
        <begin position="13"/>
        <end position="73"/>
    </location>
</feature>
<evidence type="ECO:0000313" key="5">
    <source>
        <dbReference type="EMBL" id="MBB6452574.1"/>
    </source>
</evidence>
<dbReference type="InterPro" id="IPR001647">
    <property type="entry name" value="HTH_TetR"/>
</dbReference>
<keyword evidence="2 3" id="KW-0238">DNA-binding</keyword>
<sequence length="200" mass="23063">MKTDTGSTSKQNIRTKAHLKSAFISLVNEKGYSHVTVKDIVDRAMYNRTTFYLHYLDKLDLTEDLQEEMFEAIKRTSMDRYKRGENISITKMGPESFELIYFIHKNKDYFNLFLKKDTIPGLHQDLPRAIYEILEESFVFAAKNSNMINNSAHKLYMAHGTAGLILEWIKGGYETSPSELSLQLIKILDTFADGFTIVTK</sequence>
<dbReference type="PANTHER" id="PTHR43479">
    <property type="entry name" value="ACREF/ENVCD OPERON REPRESSOR-RELATED"/>
    <property type="match status" value="1"/>
</dbReference>
<feature type="DNA-binding region" description="H-T-H motif" evidence="3">
    <location>
        <begin position="36"/>
        <end position="55"/>
    </location>
</feature>
<dbReference type="InterPro" id="IPR050624">
    <property type="entry name" value="HTH-type_Tx_Regulator"/>
</dbReference>
<dbReference type="Pfam" id="PF00440">
    <property type="entry name" value="TetR_N"/>
    <property type="match status" value="1"/>
</dbReference>
<dbReference type="EMBL" id="JACHGH010000002">
    <property type="protein sequence ID" value="MBB6452574.1"/>
    <property type="molecule type" value="Genomic_DNA"/>
</dbReference>
<keyword evidence="1" id="KW-0678">Repressor</keyword>
<dbReference type="Pfam" id="PF14278">
    <property type="entry name" value="TetR_C_8"/>
    <property type="match status" value="1"/>
</dbReference>
<proteinExistence type="predicted"/>
<dbReference type="InterPro" id="IPR009057">
    <property type="entry name" value="Homeodomain-like_sf"/>
</dbReference>
<dbReference type="InterPro" id="IPR039532">
    <property type="entry name" value="TetR_C_Firmicutes"/>
</dbReference>
<dbReference type="PROSITE" id="PS50977">
    <property type="entry name" value="HTH_TETR_2"/>
    <property type="match status" value="1"/>
</dbReference>
<reference evidence="5 6" key="1">
    <citation type="submission" date="2020-08" db="EMBL/GenBank/DDBJ databases">
        <title>Genomic Encyclopedia of Type Strains, Phase IV (KMG-IV): sequencing the most valuable type-strain genomes for metagenomic binning, comparative biology and taxonomic classification.</title>
        <authorList>
            <person name="Goeker M."/>
        </authorList>
    </citation>
    <scope>NUCLEOTIDE SEQUENCE [LARGE SCALE GENOMIC DNA]</scope>
    <source>
        <strain evidence="5 6">DSM 19612</strain>
    </source>
</reference>
<organism evidence="5 6">
    <name type="scientific">Salirhabdus euzebyi</name>
    <dbReference type="NCBI Taxonomy" id="394506"/>
    <lineage>
        <taxon>Bacteria</taxon>
        <taxon>Bacillati</taxon>
        <taxon>Bacillota</taxon>
        <taxon>Bacilli</taxon>
        <taxon>Bacillales</taxon>
        <taxon>Bacillaceae</taxon>
        <taxon>Salirhabdus</taxon>
    </lineage>
</organism>
<evidence type="ECO:0000256" key="2">
    <source>
        <dbReference type="ARBA" id="ARBA00023125"/>
    </source>
</evidence>
<dbReference type="Gene3D" id="1.10.357.10">
    <property type="entry name" value="Tetracycline Repressor, domain 2"/>
    <property type="match status" value="1"/>
</dbReference>
<evidence type="ECO:0000313" key="6">
    <source>
        <dbReference type="Proteomes" id="UP000581688"/>
    </source>
</evidence>
<dbReference type="PANTHER" id="PTHR43479:SF7">
    <property type="entry name" value="TETR-FAMILY TRANSCRIPTIONAL REGULATOR"/>
    <property type="match status" value="1"/>
</dbReference>
<dbReference type="Proteomes" id="UP000581688">
    <property type="component" value="Unassembled WGS sequence"/>
</dbReference>
<evidence type="ECO:0000256" key="1">
    <source>
        <dbReference type="ARBA" id="ARBA00022491"/>
    </source>
</evidence>
<evidence type="ECO:0000259" key="4">
    <source>
        <dbReference type="PROSITE" id="PS50977"/>
    </source>
</evidence>
<gene>
    <name evidence="5" type="ORF">HNQ94_001019</name>
</gene>
<dbReference type="SUPFAM" id="SSF46689">
    <property type="entry name" value="Homeodomain-like"/>
    <property type="match status" value="1"/>
</dbReference>
<dbReference type="AlphaFoldDB" id="A0A841PX66"/>
<comment type="caution">
    <text evidence="5">The sequence shown here is derived from an EMBL/GenBank/DDBJ whole genome shotgun (WGS) entry which is preliminary data.</text>
</comment>
<protein>
    <submittedName>
        <fullName evidence="5">AcrR family transcriptional regulator</fullName>
    </submittedName>
</protein>
<name>A0A841PX66_9BACI</name>
<accession>A0A841PX66</accession>
<evidence type="ECO:0000256" key="3">
    <source>
        <dbReference type="PROSITE-ProRule" id="PRU00335"/>
    </source>
</evidence>
<dbReference type="RefSeq" id="WP_174494779.1">
    <property type="nucleotide sequence ID" value="NZ_CADDWK010000002.1"/>
</dbReference>
<keyword evidence="6" id="KW-1185">Reference proteome</keyword>
<dbReference type="GO" id="GO:0003677">
    <property type="term" value="F:DNA binding"/>
    <property type="evidence" value="ECO:0007669"/>
    <property type="project" value="UniProtKB-UniRule"/>
</dbReference>